<keyword evidence="8" id="KW-1185">Reference proteome</keyword>
<feature type="domain" description="Ig-like" evidence="6">
    <location>
        <begin position="277"/>
        <end position="376"/>
    </location>
</feature>
<organism evidence="7 8">
    <name type="scientific">Cherax quadricarinatus</name>
    <name type="common">Australian red claw crayfish</name>
    <dbReference type="NCBI Taxonomy" id="27406"/>
    <lineage>
        <taxon>Eukaryota</taxon>
        <taxon>Metazoa</taxon>
        <taxon>Ecdysozoa</taxon>
        <taxon>Arthropoda</taxon>
        <taxon>Crustacea</taxon>
        <taxon>Multicrustacea</taxon>
        <taxon>Malacostraca</taxon>
        <taxon>Eumalacostraca</taxon>
        <taxon>Eucarida</taxon>
        <taxon>Decapoda</taxon>
        <taxon>Pleocyemata</taxon>
        <taxon>Astacidea</taxon>
        <taxon>Parastacoidea</taxon>
        <taxon>Parastacidae</taxon>
        <taxon>Cherax</taxon>
    </lineage>
</organism>
<dbReference type="InterPro" id="IPR003598">
    <property type="entry name" value="Ig_sub2"/>
</dbReference>
<reference evidence="7 8" key="1">
    <citation type="journal article" date="2024" name="BMC Genomics">
        <title>Genome assembly of redclaw crayfish (Cherax quadricarinatus) provides insights into its immune adaptation and hypoxia tolerance.</title>
        <authorList>
            <person name="Liu Z."/>
            <person name="Zheng J."/>
            <person name="Li H."/>
            <person name="Fang K."/>
            <person name="Wang S."/>
            <person name="He J."/>
            <person name="Zhou D."/>
            <person name="Weng S."/>
            <person name="Chi M."/>
            <person name="Gu Z."/>
            <person name="He J."/>
            <person name="Li F."/>
            <person name="Wang M."/>
        </authorList>
    </citation>
    <scope>NUCLEOTIDE SEQUENCE [LARGE SCALE GENOMIC DNA]</scope>
    <source>
        <strain evidence="7">ZL_2023a</strain>
    </source>
</reference>
<evidence type="ECO:0000256" key="4">
    <source>
        <dbReference type="ARBA" id="ARBA00023157"/>
    </source>
</evidence>
<feature type="region of interest" description="Disordered" evidence="5">
    <location>
        <begin position="883"/>
        <end position="1020"/>
    </location>
</feature>
<name>A0AAW0XLS1_CHEQU</name>
<dbReference type="InterPro" id="IPR001611">
    <property type="entry name" value="Leu-rich_rpt"/>
</dbReference>
<dbReference type="AlphaFoldDB" id="A0AAW0XLS1"/>
<dbReference type="SMART" id="SM00369">
    <property type="entry name" value="LRR_TYP"/>
    <property type="match status" value="6"/>
</dbReference>
<dbReference type="Gene3D" id="2.60.40.10">
    <property type="entry name" value="Immunoglobulins"/>
    <property type="match status" value="1"/>
</dbReference>
<evidence type="ECO:0000313" key="7">
    <source>
        <dbReference type="EMBL" id="KAK8745451.1"/>
    </source>
</evidence>
<evidence type="ECO:0000256" key="3">
    <source>
        <dbReference type="ARBA" id="ARBA00022737"/>
    </source>
</evidence>
<keyword evidence="4" id="KW-1015">Disulfide bond</keyword>
<keyword evidence="3" id="KW-0677">Repeat</keyword>
<gene>
    <name evidence="7" type="ORF">OTU49_000192</name>
</gene>
<dbReference type="SUPFAM" id="SSF52058">
    <property type="entry name" value="L domain-like"/>
    <property type="match status" value="1"/>
</dbReference>
<dbReference type="InterPro" id="IPR036179">
    <property type="entry name" value="Ig-like_dom_sf"/>
</dbReference>
<dbReference type="PANTHER" id="PTHR24366:SF136">
    <property type="entry name" value="KEKKON 1, ISOFORM B"/>
    <property type="match status" value="1"/>
</dbReference>
<evidence type="ECO:0000256" key="2">
    <source>
        <dbReference type="ARBA" id="ARBA00022729"/>
    </source>
</evidence>
<keyword evidence="2" id="KW-0732">Signal</keyword>
<dbReference type="SMART" id="SM00408">
    <property type="entry name" value="IGc2"/>
    <property type="match status" value="1"/>
</dbReference>
<feature type="compositionally biased region" description="Polar residues" evidence="5">
    <location>
        <begin position="1010"/>
        <end position="1020"/>
    </location>
</feature>
<dbReference type="Gene3D" id="3.80.10.10">
    <property type="entry name" value="Ribonuclease Inhibitor"/>
    <property type="match status" value="2"/>
</dbReference>
<sequence>MCTSQGQHATLCQPRTRTASVWACVWVWAWLGLGVWGGCPKVCECFWRDGKQMVACRDAHFIDIPRGIEPSTQVLDLSHNNLRILPRDSFVYTGLRSLQKVMLNHCNLKLLDKGAFNGVENIMELDLSNNQLRSIPSAALMDMLGLRELRIAHNALTSISSSAFIRTPHIVQLDVSHNQIHTIETGAIRNLTEMEILNLAYNKLIYLNASELEPLVLLRVIRVDGNPWHCDCHLRSLRHWFHDRNMAASVPPSCSHPKWLMGHDWQLLGQDEFLCAPQVTALAPRVLAAHGENVSLLCRVETEVETTVTWYMGDVPLYNDSELQRYFVVDLVTSSNMSYVSNLTITDVVSEDQGTYRCVAENRAGLGETNFTLQVSHEVAEVRVANIDVSYIKEGLLGGISILILVLLLVCSIVYCKVRVSRVQRQDEDSVETAQSSRSSECEAPHKLAGYHMVPSSDLEESSPCRQVPESSWNVRHRRASGDFPPGSVIDMSAAEPARQEPPECSGAQALAATVAFVESPKLDVCGMRHTTLDRGQWKDAVCHKDIFLHRVCSRSVSQVSLGSGKQYPDLLDLPHPQLGMQLQQHMQLQDGGQEMQALNAASCTRPLHPCRRTYSDAGRRGGGAVAHDSVVQESIHPLAQAILNSHGHAECNRSSSALNLALSQAASNAYANAHLPVSAHQCLATPPMLDAHHPQALCQLSASHRNEGAAGNNGCSQHHSADPCHFEYHAAQLEKFLKEYRCLQEQLIHMKKSYEAHKRAGSVPRLDCCPPVAGSSMVSSAAFPEGVPCCSCNLQAPCTQRSAMQSLLGNFAETSLTETSAGGYMEETVPALSTGGLADHARPQTSSDGCVENVLTTQGPSLVYVEAPMSPAVRYTDSPVPQIQVSGYTDDPNCPPETESPLQQSPARGSPSGKTSRAPKEPLKSILKKSSDGSARRRCDQWRRSTSCCDGSAPSFTASDSRPPPDAYSAAESYPPASPCPTADQYPSAEPHTTTDSSTSDSNPTTTSLAPSQQSCYES</sequence>
<comment type="caution">
    <text evidence="7">The sequence shown here is derived from an EMBL/GenBank/DDBJ whole genome shotgun (WGS) entry which is preliminary data.</text>
</comment>
<dbReference type="InterPro" id="IPR007110">
    <property type="entry name" value="Ig-like_dom"/>
</dbReference>
<dbReference type="InterPro" id="IPR013783">
    <property type="entry name" value="Ig-like_fold"/>
</dbReference>
<dbReference type="Proteomes" id="UP001445076">
    <property type="component" value="Unassembled WGS sequence"/>
</dbReference>
<proteinExistence type="predicted"/>
<feature type="compositionally biased region" description="Basic and acidic residues" evidence="5">
    <location>
        <begin position="919"/>
        <end position="944"/>
    </location>
</feature>
<dbReference type="InterPro" id="IPR032675">
    <property type="entry name" value="LRR_dom_sf"/>
</dbReference>
<feature type="compositionally biased region" description="Low complexity" evidence="5">
    <location>
        <begin position="995"/>
        <end position="1009"/>
    </location>
</feature>
<dbReference type="PANTHER" id="PTHR24366">
    <property type="entry name" value="IG(IMMUNOGLOBULIN) AND LRR(LEUCINE RICH REPEAT) DOMAINS"/>
    <property type="match status" value="1"/>
</dbReference>
<dbReference type="InterPro" id="IPR000483">
    <property type="entry name" value="Cys-rich_flank_reg_C"/>
</dbReference>
<keyword evidence="1" id="KW-0433">Leucine-rich repeat</keyword>
<evidence type="ECO:0000313" key="8">
    <source>
        <dbReference type="Proteomes" id="UP001445076"/>
    </source>
</evidence>
<evidence type="ECO:0000256" key="5">
    <source>
        <dbReference type="SAM" id="MobiDB-lite"/>
    </source>
</evidence>
<protein>
    <recommendedName>
        <fullName evidence="6">Ig-like domain-containing protein</fullName>
    </recommendedName>
</protein>
<dbReference type="SMART" id="SM00409">
    <property type="entry name" value="IG"/>
    <property type="match status" value="1"/>
</dbReference>
<evidence type="ECO:0000259" key="6">
    <source>
        <dbReference type="PROSITE" id="PS50835"/>
    </source>
</evidence>
<feature type="compositionally biased region" description="Polar residues" evidence="5">
    <location>
        <begin position="945"/>
        <end position="961"/>
    </location>
</feature>
<dbReference type="InterPro" id="IPR003591">
    <property type="entry name" value="Leu-rich_rpt_typical-subtyp"/>
</dbReference>
<dbReference type="Pfam" id="PF13855">
    <property type="entry name" value="LRR_8"/>
    <property type="match status" value="2"/>
</dbReference>
<dbReference type="InterPro" id="IPR003599">
    <property type="entry name" value="Ig_sub"/>
</dbReference>
<feature type="compositionally biased region" description="Polar residues" evidence="5">
    <location>
        <begin position="901"/>
        <end position="916"/>
    </location>
</feature>
<dbReference type="SUPFAM" id="SSF48726">
    <property type="entry name" value="Immunoglobulin"/>
    <property type="match status" value="1"/>
</dbReference>
<dbReference type="Pfam" id="PF13927">
    <property type="entry name" value="Ig_3"/>
    <property type="match status" value="1"/>
</dbReference>
<evidence type="ECO:0000256" key="1">
    <source>
        <dbReference type="ARBA" id="ARBA00022614"/>
    </source>
</evidence>
<dbReference type="FunFam" id="3.80.10.10:FF:000082">
    <property type="entry name" value="Leucine-rich repeat-containing 24"/>
    <property type="match status" value="1"/>
</dbReference>
<dbReference type="EMBL" id="JARKIK010000019">
    <property type="protein sequence ID" value="KAK8745451.1"/>
    <property type="molecule type" value="Genomic_DNA"/>
</dbReference>
<dbReference type="PROSITE" id="PS50835">
    <property type="entry name" value="IG_LIKE"/>
    <property type="match status" value="1"/>
</dbReference>
<dbReference type="PROSITE" id="PS51450">
    <property type="entry name" value="LRR"/>
    <property type="match status" value="1"/>
</dbReference>
<accession>A0AAW0XLS1</accession>
<dbReference type="SMART" id="SM00082">
    <property type="entry name" value="LRRCT"/>
    <property type="match status" value="1"/>
</dbReference>